<reference evidence="2 3" key="1">
    <citation type="submission" date="2020-04" db="EMBL/GenBank/DDBJ databases">
        <authorList>
            <person name="De Canck E."/>
        </authorList>
    </citation>
    <scope>NUCLEOTIDE SEQUENCE [LARGE SCALE GENOMIC DNA]</scope>
    <source>
        <strain evidence="2 3">LMG 29739</strain>
    </source>
</reference>
<evidence type="ECO:0000256" key="1">
    <source>
        <dbReference type="SAM" id="MobiDB-lite"/>
    </source>
</evidence>
<evidence type="ECO:0000313" key="3">
    <source>
        <dbReference type="Proteomes" id="UP000494329"/>
    </source>
</evidence>
<organism evidence="2 3">
    <name type="scientific">Paraburkholderia solisilvae</name>
    <dbReference type="NCBI Taxonomy" id="624376"/>
    <lineage>
        <taxon>Bacteria</taxon>
        <taxon>Pseudomonadati</taxon>
        <taxon>Pseudomonadota</taxon>
        <taxon>Betaproteobacteria</taxon>
        <taxon>Burkholderiales</taxon>
        <taxon>Burkholderiaceae</taxon>
        <taxon>Paraburkholderia</taxon>
    </lineage>
</organism>
<sequence>MKPEDEAPELETSNAATKDIKQPPFAFGASGFGQAFGITQHDMSANEQLKEGEE</sequence>
<proteinExistence type="predicted"/>
<dbReference type="EMBL" id="CADIKF010000023">
    <property type="protein sequence ID" value="CAB3759385.1"/>
    <property type="molecule type" value="Genomic_DNA"/>
</dbReference>
<feature type="region of interest" description="Disordered" evidence="1">
    <location>
        <begin position="1"/>
        <end position="32"/>
    </location>
</feature>
<evidence type="ECO:0000313" key="2">
    <source>
        <dbReference type="EMBL" id="CAB3759385.1"/>
    </source>
</evidence>
<gene>
    <name evidence="2" type="ORF">LMG29739_03140</name>
</gene>
<dbReference type="RefSeq" id="WP_175111844.1">
    <property type="nucleotide sequence ID" value="NZ_CADIKF010000023.1"/>
</dbReference>
<accession>A0A6J5E2S1</accession>
<protein>
    <submittedName>
        <fullName evidence="2">Uncharacterized protein</fullName>
    </submittedName>
</protein>
<dbReference type="AlphaFoldDB" id="A0A6J5E2S1"/>
<dbReference type="Proteomes" id="UP000494329">
    <property type="component" value="Unassembled WGS sequence"/>
</dbReference>
<keyword evidence="3" id="KW-1185">Reference proteome</keyword>
<name>A0A6J5E2S1_9BURK</name>